<proteinExistence type="predicted"/>
<evidence type="ECO:0000313" key="1">
    <source>
        <dbReference type="EMBL" id="RTX73816.1"/>
    </source>
</evidence>
<comment type="caution">
    <text evidence="1">The sequence shown here is derived from an EMBL/GenBank/DDBJ whole genome shotgun (WGS) entry which is preliminary data.</text>
</comment>
<protein>
    <submittedName>
        <fullName evidence="1">Helix-turn-helix domain-containing protein</fullName>
    </submittedName>
</protein>
<dbReference type="RefSeq" id="WP_107590690.1">
    <property type="nucleotide sequence ID" value="NZ_JALGXM010000001.1"/>
</dbReference>
<dbReference type="Proteomes" id="UP000274792">
    <property type="component" value="Unassembled WGS sequence"/>
</dbReference>
<gene>
    <name evidence="1" type="ORF">CD117_04300</name>
</gene>
<name>A0AAJ4VIF5_MAMSC</name>
<reference evidence="1 2" key="1">
    <citation type="submission" date="2018-10" db="EMBL/GenBank/DDBJ databases">
        <title>A collection Staphylococci species genome sequencing.</title>
        <authorList>
            <person name="Cole K."/>
        </authorList>
    </citation>
    <scope>NUCLEOTIDE SEQUENCE [LARGE SCALE GENOMIC DNA]</scope>
    <source>
        <strain evidence="2">NCTC 12218</strain>
    </source>
</reference>
<sequence length="88" mass="10032">MSNLKILPNEKNVIVDSDQVVFNPIYAKPGPVGKAFGVGRTTVYNWLKSYEQDNLGIEGLYLDLTPGLTLINIQKLEEFLKKKHKKWL</sequence>
<dbReference type="EMBL" id="RXWV01000023">
    <property type="protein sequence ID" value="RTX73816.1"/>
    <property type="molecule type" value="Genomic_DNA"/>
</dbReference>
<evidence type="ECO:0000313" key="2">
    <source>
        <dbReference type="Proteomes" id="UP000274792"/>
    </source>
</evidence>
<organism evidence="1 2">
    <name type="scientific">Mammaliicoccus sciuri</name>
    <name type="common">Staphylococcus sciuri</name>
    <dbReference type="NCBI Taxonomy" id="1296"/>
    <lineage>
        <taxon>Bacteria</taxon>
        <taxon>Bacillati</taxon>
        <taxon>Bacillota</taxon>
        <taxon>Bacilli</taxon>
        <taxon>Bacillales</taxon>
        <taxon>Staphylococcaceae</taxon>
        <taxon>Mammaliicoccus</taxon>
    </lineage>
</organism>
<dbReference type="AlphaFoldDB" id="A0AAJ4VIF5"/>
<accession>A0AAJ4VIF5</accession>